<keyword evidence="2" id="KW-0808">Transferase</keyword>
<dbReference type="GO" id="GO:0008993">
    <property type="term" value="F:rhamnulokinase activity"/>
    <property type="evidence" value="ECO:0007669"/>
    <property type="project" value="UniProtKB-UniRule"/>
</dbReference>
<dbReference type="EC" id="2.7.1.5" evidence="8"/>
<evidence type="ECO:0000256" key="7">
    <source>
        <dbReference type="ARBA" id="ARBA00023308"/>
    </source>
</evidence>
<evidence type="ECO:0000256" key="4">
    <source>
        <dbReference type="ARBA" id="ARBA00022777"/>
    </source>
</evidence>
<dbReference type="CDD" id="cd07771">
    <property type="entry name" value="ASKHA_NBD_FGGY_RhaB-like"/>
    <property type="match status" value="1"/>
</dbReference>
<dbReference type="Pfam" id="PF00370">
    <property type="entry name" value="FGGY_N"/>
    <property type="match status" value="1"/>
</dbReference>
<dbReference type="Gene3D" id="3.30.420.40">
    <property type="match status" value="2"/>
</dbReference>
<evidence type="ECO:0000259" key="10">
    <source>
        <dbReference type="Pfam" id="PF02782"/>
    </source>
</evidence>
<dbReference type="GO" id="GO:0005524">
    <property type="term" value="F:ATP binding"/>
    <property type="evidence" value="ECO:0007669"/>
    <property type="project" value="UniProtKB-KW"/>
</dbReference>
<protein>
    <recommendedName>
        <fullName evidence="8">Rhamnulokinase</fullName>
        <ecNumber evidence="8">2.7.1.5</ecNumber>
    </recommendedName>
</protein>
<dbReference type="GO" id="GO:0019301">
    <property type="term" value="P:rhamnose catabolic process"/>
    <property type="evidence" value="ECO:0007669"/>
    <property type="project" value="UniProtKB-UniRule"/>
</dbReference>
<dbReference type="PANTHER" id="PTHR10196:SF93">
    <property type="entry name" value="L-RHAMNULOKINASE"/>
    <property type="match status" value="1"/>
</dbReference>
<dbReference type="SUPFAM" id="SSF53067">
    <property type="entry name" value="Actin-like ATPase domain"/>
    <property type="match status" value="2"/>
</dbReference>
<evidence type="ECO:0000259" key="9">
    <source>
        <dbReference type="Pfam" id="PF00370"/>
    </source>
</evidence>
<dbReference type="Proteomes" id="UP000027980">
    <property type="component" value="Chromosome"/>
</dbReference>
<name>A0A075LQL2_9BACI</name>
<gene>
    <name evidence="11" type="ORF">GZ22_08900</name>
</gene>
<evidence type="ECO:0000313" key="11">
    <source>
        <dbReference type="EMBL" id="AIF66743.1"/>
    </source>
</evidence>
<dbReference type="EMBL" id="CP008876">
    <property type="protein sequence ID" value="AIF66743.1"/>
    <property type="molecule type" value="Genomic_DNA"/>
</dbReference>
<dbReference type="FunFam" id="3.30.420.40:FF:000064">
    <property type="entry name" value="Rhamnulokinase"/>
    <property type="match status" value="1"/>
</dbReference>
<reference evidence="11 12" key="1">
    <citation type="submission" date="2014-07" db="EMBL/GenBank/DDBJ databases">
        <title>Complete genome sequence of a moderately halophilic bacterium Terribacillus aidingensis MP602, isolated from Cryptomeria fortunei in Tianmu mountain in China.</title>
        <authorList>
            <person name="Wang Y."/>
            <person name="Lu P."/>
            <person name="Zhang L."/>
        </authorList>
    </citation>
    <scope>NUCLEOTIDE SEQUENCE [LARGE SCALE GENOMIC DNA]</scope>
    <source>
        <strain evidence="11 12">MP602</strain>
    </source>
</reference>
<dbReference type="RefSeq" id="WP_038561154.1">
    <property type="nucleotide sequence ID" value="NZ_CP008876.1"/>
</dbReference>
<dbReference type="InterPro" id="IPR018485">
    <property type="entry name" value="FGGY_C"/>
</dbReference>
<dbReference type="KEGG" id="tap:GZ22_08900"/>
<keyword evidence="3" id="KW-0547">Nucleotide-binding</keyword>
<feature type="domain" description="Carbohydrate kinase FGGY C-terminal" evidence="10">
    <location>
        <begin position="249"/>
        <end position="439"/>
    </location>
</feature>
<dbReference type="NCBIfam" id="TIGR02627">
    <property type="entry name" value="rhamnulo_kin"/>
    <property type="match status" value="1"/>
</dbReference>
<dbReference type="HOGENOM" id="CLU_039395_0_1_9"/>
<evidence type="ECO:0000256" key="6">
    <source>
        <dbReference type="ARBA" id="ARBA00023157"/>
    </source>
</evidence>
<keyword evidence="7" id="KW-0684">Rhamnose metabolism</keyword>
<dbReference type="InterPro" id="IPR013449">
    <property type="entry name" value="Rhamnulokinase"/>
</dbReference>
<proteinExistence type="inferred from homology"/>
<evidence type="ECO:0000256" key="3">
    <source>
        <dbReference type="ARBA" id="ARBA00022741"/>
    </source>
</evidence>
<dbReference type="AlphaFoldDB" id="A0A075LQL2"/>
<keyword evidence="6" id="KW-1015">Disulfide bond</keyword>
<feature type="domain" description="Carbohydrate kinase FGGY N-terminal" evidence="9">
    <location>
        <begin position="1"/>
        <end position="240"/>
    </location>
</feature>
<dbReference type="GO" id="GO:0005829">
    <property type="term" value="C:cytosol"/>
    <property type="evidence" value="ECO:0007669"/>
    <property type="project" value="TreeGrafter"/>
</dbReference>
<keyword evidence="4" id="KW-0418">Kinase</keyword>
<sequence>MHIAVDIGASSGRLVSGEMKDGKLLIQEIHRFANGYQKQGDHHCWDIDHLEEQILRGLEIAKQQGITSCTLGIDTWAVDYVLLGKDGERLRDVIAYRDSRTDGVMEQVWEKVSKSEIYRKTGIQYQSFNTIYQLFTESEELIQKTDTILLVPDYLHYRLTGKKVMEATNASTMQLMNPLTKDFNADLLALTGFHSKQFAPLIEAGTIIGELDESLKKQYDLPVCTVIAVGSHDTASAIAGVPASGKKWAYLSSGTWSLIGTERENPILEDSSLEKNFTNEWGINNTYRYLKNIIGMWVIQEIRRVYPVDYNFGEMVEAAKQTNLKQVASIDLNDARFLKPHNMIEELQDYCRETDQSVPADIGELSLTVFHNLAIAYSEALKELEVLTGESIQTLHIVGGGSQNAVLNQLTADYSGLQIVAGPTEATALGNLIVQMIAAGELESLDAGRQLIRKSFPVEIFTPSSRNKIEKNRRTVHDSKS</sequence>
<keyword evidence="5" id="KW-0067">ATP-binding</keyword>
<evidence type="ECO:0000313" key="12">
    <source>
        <dbReference type="Proteomes" id="UP000027980"/>
    </source>
</evidence>
<dbReference type="PANTHER" id="PTHR10196">
    <property type="entry name" value="SUGAR KINASE"/>
    <property type="match status" value="1"/>
</dbReference>
<accession>A0A075LQL2</accession>
<dbReference type="GO" id="GO:0006071">
    <property type="term" value="P:glycerol metabolic process"/>
    <property type="evidence" value="ECO:0007669"/>
    <property type="project" value="TreeGrafter"/>
</dbReference>
<dbReference type="InterPro" id="IPR000577">
    <property type="entry name" value="Carb_kinase_FGGY"/>
</dbReference>
<evidence type="ECO:0000256" key="5">
    <source>
        <dbReference type="ARBA" id="ARBA00022840"/>
    </source>
</evidence>
<comment type="similarity">
    <text evidence="1">Belongs to the FGGY kinase family.</text>
</comment>
<organism evidence="11 12">
    <name type="scientific">Terribacillus saccharophilus</name>
    <dbReference type="NCBI Taxonomy" id="361277"/>
    <lineage>
        <taxon>Bacteria</taxon>
        <taxon>Bacillati</taxon>
        <taxon>Bacillota</taxon>
        <taxon>Bacilli</taxon>
        <taxon>Bacillales</taxon>
        <taxon>Bacillaceae</taxon>
        <taxon>Terribacillus</taxon>
    </lineage>
</organism>
<dbReference type="OrthoDB" id="9761504at2"/>
<evidence type="ECO:0000256" key="1">
    <source>
        <dbReference type="ARBA" id="ARBA00009156"/>
    </source>
</evidence>
<dbReference type="GO" id="GO:0004370">
    <property type="term" value="F:glycerol kinase activity"/>
    <property type="evidence" value="ECO:0007669"/>
    <property type="project" value="TreeGrafter"/>
</dbReference>
<dbReference type="InterPro" id="IPR043129">
    <property type="entry name" value="ATPase_NBD"/>
</dbReference>
<evidence type="ECO:0000256" key="8">
    <source>
        <dbReference type="NCBIfam" id="TIGR02627"/>
    </source>
</evidence>
<dbReference type="PIRSF" id="PIRSF000538">
    <property type="entry name" value="GlpK"/>
    <property type="match status" value="1"/>
</dbReference>
<evidence type="ECO:0000256" key="2">
    <source>
        <dbReference type="ARBA" id="ARBA00022679"/>
    </source>
</evidence>
<dbReference type="InterPro" id="IPR018484">
    <property type="entry name" value="FGGY_N"/>
</dbReference>
<dbReference type="Pfam" id="PF02782">
    <property type="entry name" value="FGGY_C"/>
    <property type="match status" value="1"/>
</dbReference>
<dbReference type="GeneID" id="34220763"/>